<feature type="transmembrane region" description="Helical" evidence="10">
    <location>
        <begin position="1081"/>
        <end position="1105"/>
    </location>
</feature>
<comment type="similarity">
    <text evidence="2">Belongs to the ABC transporter superfamily. ABCA family.</text>
</comment>
<evidence type="ECO:0000256" key="2">
    <source>
        <dbReference type="ARBA" id="ARBA00008869"/>
    </source>
</evidence>
<dbReference type="CDD" id="cd03263">
    <property type="entry name" value="ABC_subfamily_A"/>
    <property type="match status" value="2"/>
</dbReference>
<feature type="transmembrane region" description="Helical" evidence="10">
    <location>
        <begin position="366"/>
        <end position="388"/>
    </location>
</feature>
<gene>
    <name evidence="12" type="ORF">BV898_02040</name>
</gene>
<feature type="transmembrane region" description="Helical" evidence="10">
    <location>
        <begin position="331"/>
        <end position="354"/>
    </location>
</feature>
<evidence type="ECO:0000256" key="8">
    <source>
        <dbReference type="ARBA" id="ARBA00023136"/>
    </source>
</evidence>
<protein>
    <submittedName>
        <fullName evidence="12">ATP-binding cassette sub-family A member 8-A</fullName>
    </submittedName>
</protein>
<dbReference type="GO" id="GO:0005524">
    <property type="term" value="F:ATP binding"/>
    <property type="evidence" value="ECO:0007669"/>
    <property type="project" value="UniProtKB-KW"/>
</dbReference>
<dbReference type="EMBL" id="MTYJ01000008">
    <property type="protein sequence ID" value="OQV24086.1"/>
    <property type="molecule type" value="Genomic_DNA"/>
</dbReference>
<dbReference type="SUPFAM" id="SSF52540">
    <property type="entry name" value="P-loop containing nucleoside triphosphate hydrolases"/>
    <property type="match status" value="2"/>
</dbReference>
<dbReference type="PROSITE" id="PS50893">
    <property type="entry name" value="ABC_TRANSPORTER_2"/>
    <property type="match status" value="2"/>
</dbReference>
<dbReference type="FunFam" id="3.40.50.300:FF:000335">
    <property type="entry name" value="ATP binding cassette subfamily A member 5"/>
    <property type="match status" value="1"/>
</dbReference>
<dbReference type="Pfam" id="PF00005">
    <property type="entry name" value="ABC_tran"/>
    <property type="match status" value="2"/>
</dbReference>
<dbReference type="InterPro" id="IPR003593">
    <property type="entry name" value="AAA+_ATPase"/>
</dbReference>
<feature type="transmembrane region" description="Helical" evidence="10">
    <location>
        <begin position="57"/>
        <end position="78"/>
    </location>
</feature>
<evidence type="ECO:0000256" key="3">
    <source>
        <dbReference type="ARBA" id="ARBA00022448"/>
    </source>
</evidence>
<keyword evidence="8 10" id="KW-0472">Membrane</keyword>
<comment type="caution">
    <text evidence="12">The sequence shown here is derived from an EMBL/GenBank/DDBJ whole genome shotgun (WGS) entry which is preliminary data.</text>
</comment>
<feature type="domain" description="ABC transporter" evidence="11">
    <location>
        <begin position="547"/>
        <end position="781"/>
    </location>
</feature>
<dbReference type="InterPro" id="IPR013525">
    <property type="entry name" value="ABC2_TM"/>
</dbReference>
<dbReference type="OrthoDB" id="8061355at2759"/>
<keyword evidence="4 10" id="KW-0812">Transmembrane</keyword>
<keyword evidence="13" id="KW-1185">Reference proteome</keyword>
<dbReference type="GO" id="GO:0016887">
    <property type="term" value="F:ATP hydrolysis activity"/>
    <property type="evidence" value="ECO:0007669"/>
    <property type="project" value="InterPro"/>
</dbReference>
<keyword evidence="5" id="KW-0547">Nucleotide-binding</keyword>
<evidence type="ECO:0000313" key="13">
    <source>
        <dbReference type="Proteomes" id="UP000192578"/>
    </source>
</evidence>
<dbReference type="GO" id="GO:0140359">
    <property type="term" value="F:ABC-type transporter activity"/>
    <property type="evidence" value="ECO:0007669"/>
    <property type="project" value="InterPro"/>
</dbReference>
<evidence type="ECO:0000259" key="11">
    <source>
        <dbReference type="PROSITE" id="PS50893"/>
    </source>
</evidence>
<evidence type="ECO:0000256" key="9">
    <source>
        <dbReference type="SAM" id="MobiDB-lite"/>
    </source>
</evidence>
<feature type="region of interest" description="Disordered" evidence="9">
    <location>
        <begin position="1"/>
        <end position="28"/>
    </location>
</feature>
<evidence type="ECO:0000256" key="7">
    <source>
        <dbReference type="ARBA" id="ARBA00022989"/>
    </source>
</evidence>
<dbReference type="Gene3D" id="3.40.50.300">
    <property type="entry name" value="P-loop containing nucleotide triphosphate hydrolases"/>
    <property type="match status" value="2"/>
</dbReference>
<feature type="transmembrane region" description="Helical" evidence="10">
    <location>
        <begin position="1126"/>
        <end position="1155"/>
    </location>
</feature>
<feature type="domain" description="ABC transporter" evidence="11">
    <location>
        <begin position="1375"/>
        <end position="1606"/>
    </location>
</feature>
<dbReference type="FunFam" id="3.40.50.300:FF:000933">
    <property type="entry name" value="ABC transporter A family member 7"/>
    <property type="match status" value="1"/>
</dbReference>
<dbReference type="Pfam" id="PF12698">
    <property type="entry name" value="ABC2_membrane_3"/>
    <property type="match status" value="2"/>
</dbReference>
<name>A0A1W0X974_HYPEX</name>
<accession>A0A1W0X974</accession>
<dbReference type="InterPro" id="IPR026082">
    <property type="entry name" value="ABCA"/>
</dbReference>
<evidence type="ECO:0000313" key="12">
    <source>
        <dbReference type="EMBL" id="OQV24086.1"/>
    </source>
</evidence>
<feature type="transmembrane region" description="Helical" evidence="10">
    <location>
        <begin position="294"/>
        <end position="311"/>
    </location>
</feature>
<feature type="transmembrane region" description="Helical" evidence="10">
    <location>
        <begin position="395"/>
        <end position="414"/>
    </location>
</feature>
<dbReference type="InterPro" id="IPR027417">
    <property type="entry name" value="P-loop_NTPase"/>
</dbReference>
<feature type="transmembrane region" description="Helical" evidence="10">
    <location>
        <begin position="468"/>
        <end position="489"/>
    </location>
</feature>
<evidence type="ECO:0000256" key="4">
    <source>
        <dbReference type="ARBA" id="ARBA00022692"/>
    </source>
</evidence>
<dbReference type="Proteomes" id="UP000192578">
    <property type="component" value="Unassembled WGS sequence"/>
</dbReference>
<keyword evidence="6 12" id="KW-0067">ATP-binding</keyword>
<proteinExistence type="inferred from homology"/>
<feature type="transmembrane region" description="Helical" evidence="10">
    <location>
        <begin position="1226"/>
        <end position="1249"/>
    </location>
</feature>
<comment type="subcellular location">
    <subcellularLocation>
        <location evidence="1">Membrane</location>
        <topology evidence="1">Multi-pass membrane protein</topology>
    </subcellularLocation>
</comment>
<feature type="compositionally biased region" description="Gly residues" evidence="9">
    <location>
        <begin position="10"/>
        <end position="26"/>
    </location>
</feature>
<feature type="transmembrane region" description="Helical" evidence="10">
    <location>
        <begin position="1201"/>
        <end position="1220"/>
    </location>
</feature>
<dbReference type="PANTHER" id="PTHR19229:SF209">
    <property type="entry name" value="ATP-BINDING CASSETTE SUB-FAMILY A MEMBER 5 ISOFORM X1"/>
    <property type="match status" value="1"/>
</dbReference>
<dbReference type="GO" id="GO:0016020">
    <property type="term" value="C:membrane"/>
    <property type="evidence" value="ECO:0007669"/>
    <property type="project" value="UniProtKB-SubCell"/>
</dbReference>
<evidence type="ECO:0000256" key="5">
    <source>
        <dbReference type="ARBA" id="ARBA00022741"/>
    </source>
</evidence>
<keyword evidence="7 10" id="KW-1133">Transmembrane helix</keyword>
<feature type="transmembrane region" description="Helical" evidence="10">
    <location>
        <begin position="1167"/>
        <end position="1189"/>
    </location>
</feature>
<evidence type="ECO:0000256" key="10">
    <source>
        <dbReference type="SAM" id="Phobius"/>
    </source>
</evidence>
<evidence type="ECO:0000256" key="1">
    <source>
        <dbReference type="ARBA" id="ARBA00004141"/>
    </source>
</evidence>
<organism evidence="12 13">
    <name type="scientific">Hypsibius exemplaris</name>
    <name type="common">Freshwater tardigrade</name>
    <dbReference type="NCBI Taxonomy" id="2072580"/>
    <lineage>
        <taxon>Eukaryota</taxon>
        <taxon>Metazoa</taxon>
        <taxon>Ecdysozoa</taxon>
        <taxon>Tardigrada</taxon>
        <taxon>Eutardigrada</taxon>
        <taxon>Parachela</taxon>
        <taxon>Hypsibioidea</taxon>
        <taxon>Hypsibiidae</taxon>
        <taxon>Hypsibius</taxon>
    </lineage>
</organism>
<feature type="transmembrane region" description="Helical" evidence="10">
    <location>
        <begin position="1278"/>
        <end position="1297"/>
    </location>
</feature>
<reference evidence="13" key="1">
    <citation type="submission" date="2017-01" db="EMBL/GenBank/DDBJ databases">
        <title>Comparative genomics of anhydrobiosis in the tardigrade Hypsibius dujardini.</title>
        <authorList>
            <person name="Yoshida Y."/>
            <person name="Koutsovoulos G."/>
            <person name="Laetsch D."/>
            <person name="Stevens L."/>
            <person name="Kumar S."/>
            <person name="Horikawa D."/>
            <person name="Ishino K."/>
            <person name="Komine S."/>
            <person name="Tomita M."/>
            <person name="Blaxter M."/>
            <person name="Arakawa K."/>
        </authorList>
    </citation>
    <scope>NUCLEOTIDE SEQUENCE [LARGE SCALE GENOMIC DNA]</scope>
    <source>
        <strain evidence="13">Z151</strain>
    </source>
</reference>
<keyword evidence="3" id="KW-0813">Transport</keyword>
<feature type="transmembrane region" description="Helical" evidence="10">
    <location>
        <begin position="921"/>
        <end position="940"/>
    </location>
</feature>
<evidence type="ECO:0000256" key="6">
    <source>
        <dbReference type="ARBA" id="ARBA00022840"/>
    </source>
</evidence>
<dbReference type="InterPro" id="IPR003439">
    <property type="entry name" value="ABC_transporter-like_ATP-bd"/>
</dbReference>
<sequence length="1710" mass="188411">MSVSRTGMDMGTGLGGRGGGGGGGSGEYVRPPRSTFLGQLWTMLGRNILLKRGSIKLTIAEIFIPGIFLMEFVLLGVLTNKFNTAYPAIPEFTEQPLSYPGFPNPFFPQSPLMYYPVACVPDTAAARNIMNLTATYWNAMNKTSHLYTLFFPSEEEMVKFYLNTSTSFPVRGAGGAGIVFEDREIKTLRYTLRYPSELMPPTSKPYIRDNIACRPLPDKNKTSGNSTLTPGLCYANAYAYTGFASLQNVLAAAFAKINFGIDDGPLLLSTKMIPEGPTKLINGGAAVASMPANYMSQLLSFYVIFLVIYVVTEKEKKHIASMEIMGLRPAVYWLSWVILYLILMLSVSLIALVLANVLSIWPKSSFPLLLIDCMLYGSSVIALGFCMAPLFRRPLVAGLMTYALMTVFGFLYLLETFIPNMSDAARWAMAILSPTAFFMSMARVSQAEANGFGIGFGNAMGDHNSFSFGYAILMLTADLIIYSLLAVYLEKVFPSDDSPKQKAWFFLLPSYWCPSRSADPFALGDDSSFGTADIEEVPAEVRARVAISTHGLRKVFRGKTDAVAVHGFSYEMYEDEILAILGHNGAGKTTLINMLTGMLAPTSGTASVYGNDISNPDQLEVARTMIGICPQHDVLFDTFTVRQHIAFYARLKGFSKSYASIEFERIVDQIGLRTHADVQAQKLSGGQKRRLSIAIACVGNPKILILDEPTSGVDPYSRRFLWDMIREYRKGRCIIITTQSMQEADVFADRKLIMAHGKLRCAGTSLFLKNRFGLGYHLTMSVDRDFNEAQVEEFVTSRVAGAEKARAHAGEISFVLPKAGVGSFPALFNELDHNLPALKVQTYGVSLTTMEEIFLKLADDDVAGLKIPGGELKKGPLPERRDYSQLASTTFAKTVKGSVSNWTKFLALCKVRFLLLLRSKLFFIFQILIPFMLLLMNGILSELAEDFVSQFTSTDMLSIDKLTGEFGAPGVNFVYANQSGSDMSRLTEAIEREGTYLEHQDYADLLLRQPHYAGFIFKNTSTDLNGSVNAASILYNGSATHAIPFATNLLLNAVFRLRTGSNETFQVSSHPFPSAVASSSMLATAAFGSMLVGMAVSMIPGVYGIDVCRDRQLKIRSQIRMTGCSFWLYWGSAFVVHLIQFSLSFAMIIALLYAFNVTAVTDAIGCILVLFALHGPAMVLFSYCASFLFKKFETAAIGLPFPMTMIAFISFFVVLMLDAFDETSAAFGLHCFFGFVFPFYGFFGAMVYIQKIGVENAITAARGGLAKSYFDWNSNIPIIYLAHAIQIPLLILLLIYLESKHFNQSWLQFFGFRRVPPTGEADFTNVVNLAQEDDDVQKERNRVKGMNLFLDSSYAIVLRSLWKRFDTRSSIAKLLSRLNGSRVPVVDKIAVKNISLVFPKGEVFGLLGPNGAGKTTTLSMITGEVTPTSGDIHVNGFNMHTQTLSAIETMGSCPQSDTLWDDITMEEHLNLFAILNDLPPSRSQDSIKIFSEGLCITEHMGKKAAALSGGTKRKLTFVISMIGNPPLVLLDEPSTGMDPQSKRNLWDMIMQSFGGTRGAILTTHSMEEADALCDRIGIIIRGEMQCIGSSQHLKDKFGSGYMLEMKLSLPSGVSGAEHKAVVDRLKAEIVAVLPSAACVEEFYNRFVFAVPKEQITSLGMVFAELDRVKQLLNLEEYSFGQTTIEQVFLHFAKMQDVPDVPLGVQPFSPA</sequence>
<dbReference type="PANTHER" id="PTHR19229">
    <property type="entry name" value="ATP-BINDING CASSETTE TRANSPORTER SUBFAMILY A ABCA"/>
    <property type="match status" value="1"/>
</dbReference>
<dbReference type="SMART" id="SM00382">
    <property type="entry name" value="AAA"/>
    <property type="match status" value="2"/>
</dbReference>